<accession>A0A1J8PZG1</accession>
<evidence type="ECO:0000313" key="1">
    <source>
        <dbReference type="EMBL" id="OJA13831.1"/>
    </source>
</evidence>
<gene>
    <name evidence="1" type="ORF">AZE42_00535</name>
</gene>
<keyword evidence="2" id="KW-1185">Reference proteome</keyword>
<organism evidence="1 2">
    <name type="scientific">Rhizopogon vesiculosus</name>
    <dbReference type="NCBI Taxonomy" id="180088"/>
    <lineage>
        <taxon>Eukaryota</taxon>
        <taxon>Fungi</taxon>
        <taxon>Dikarya</taxon>
        <taxon>Basidiomycota</taxon>
        <taxon>Agaricomycotina</taxon>
        <taxon>Agaricomycetes</taxon>
        <taxon>Agaricomycetidae</taxon>
        <taxon>Boletales</taxon>
        <taxon>Suillineae</taxon>
        <taxon>Rhizopogonaceae</taxon>
        <taxon>Rhizopogon</taxon>
    </lineage>
</organism>
<dbReference type="Gene3D" id="1.10.510.10">
    <property type="entry name" value="Transferase(Phosphotransferase) domain 1"/>
    <property type="match status" value="1"/>
</dbReference>
<reference evidence="1 2" key="1">
    <citation type="submission" date="2016-03" db="EMBL/GenBank/DDBJ databases">
        <title>Comparative genomics of the ectomycorrhizal sister species Rhizopogon vinicolor and Rhizopogon vesiculosus (Basidiomycota: Boletales) reveals a divergence of the mating type B locus.</title>
        <authorList>
            <person name="Mujic A.B."/>
            <person name="Kuo A."/>
            <person name="Tritt A."/>
            <person name="Lipzen A."/>
            <person name="Chen C."/>
            <person name="Johnson J."/>
            <person name="Sharma A."/>
            <person name="Barry K."/>
            <person name="Grigoriev I.V."/>
            <person name="Spatafora J.W."/>
        </authorList>
    </citation>
    <scope>NUCLEOTIDE SEQUENCE [LARGE SCALE GENOMIC DNA]</scope>
    <source>
        <strain evidence="1 2">AM-OR11-056</strain>
    </source>
</reference>
<name>A0A1J8PZG1_9AGAM</name>
<dbReference type="AlphaFoldDB" id="A0A1J8PZG1"/>
<proteinExistence type="predicted"/>
<dbReference type="Proteomes" id="UP000183567">
    <property type="component" value="Unassembled WGS sequence"/>
</dbReference>
<protein>
    <submittedName>
        <fullName evidence="1">Uncharacterized protein</fullName>
    </submittedName>
</protein>
<dbReference type="STRING" id="180088.A0A1J8PZG1"/>
<dbReference type="EMBL" id="LVVM01004012">
    <property type="protein sequence ID" value="OJA13831.1"/>
    <property type="molecule type" value="Genomic_DNA"/>
</dbReference>
<evidence type="ECO:0000313" key="2">
    <source>
        <dbReference type="Proteomes" id="UP000183567"/>
    </source>
</evidence>
<sequence length="131" mass="15081">MSSNLLHYVHQPSQCAFRLSHLTGAWLFNQRGGLCWTPEDYHLMHMPGIAGEDFDLFSSFQKGKHCDKHCPAGRLRIKVANIRNLEQALDNYMILSDTDKPVCPDPLHPMIRLKPLNRATAPELLQHDWHK</sequence>
<comment type="caution">
    <text evidence="1">The sequence shown here is derived from an EMBL/GenBank/DDBJ whole genome shotgun (WGS) entry which is preliminary data.</text>
</comment>
<dbReference type="OrthoDB" id="5979581at2759"/>